<dbReference type="RefSeq" id="WP_106979141.1">
    <property type="nucleotide sequence ID" value="NZ_AZSP01000036.1"/>
</dbReference>
<name>A0A2T7TDK1_9ACTN</name>
<dbReference type="EMBL" id="AZSP01000036">
    <property type="protein sequence ID" value="PVE13244.1"/>
    <property type="molecule type" value="Genomic_DNA"/>
</dbReference>
<dbReference type="AlphaFoldDB" id="A0A2T7TDK1"/>
<evidence type="ECO:0000313" key="2">
    <source>
        <dbReference type="Proteomes" id="UP000245992"/>
    </source>
</evidence>
<dbReference type="OrthoDB" id="5493436at2"/>
<sequence length="313" mass="32895">MASLLVGVLIAAAVVIVTPVLDRHSDEPSAPATGTDLDLERRIAGFAADTVPDAGFLPPNRVERETVAAGVGLYLDGKRGEAERKLAEVDFGVHILRDTAKGRRYAEIVDRAREGVRGWGRVYIDLDAPAHFSVQVPHPVADAYSETLGAGVLRGVPGGVLVVAGAHRAAGEGNAADVAHRTDTVFHAVCAELVARGLPGIQIHGFADKTSRAHDAVVSTGAGDEGRPQAVTLARALTDDGFRVCRAWSSKCPLAGRTNKQGRLAADDGVPFIHVEFSRTVREDAARGRRVVEAMTTAAAEWKGAAREARAGG</sequence>
<comment type="caution">
    <text evidence="1">The sequence shown here is derived from an EMBL/GenBank/DDBJ whole genome shotgun (WGS) entry which is preliminary data.</text>
</comment>
<dbReference type="STRING" id="1440053.GCA_000718095_02091"/>
<reference evidence="1 2" key="1">
    <citation type="submission" date="2013-12" db="EMBL/GenBank/DDBJ databases">
        <title>Annotated genome of Streptomyces scopuliridis.</title>
        <authorList>
            <person name="Olson J.B."/>
        </authorList>
    </citation>
    <scope>NUCLEOTIDE SEQUENCE [LARGE SCALE GENOMIC DNA]</scope>
    <source>
        <strain evidence="1 2">RB72</strain>
    </source>
</reference>
<accession>A0A2T7TDK1</accession>
<organism evidence="1 2">
    <name type="scientific">Streptomyces scopuliridis RB72</name>
    <dbReference type="NCBI Taxonomy" id="1440053"/>
    <lineage>
        <taxon>Bacteria</taxon>
        <taxon>Bacillati</taxon>
        <taxon>Actinomycetota</taxon>
        <taxon>Actinomycetes</taxon>
        <taxon>Kitasatosporales</taxon>
        <taxon>Streptomycetaceae</taxon>
        <taxon>Streptomyces</taxon>
    </lineage>
</organism>
<dbReference type="Proteomes" id="UP000245992">
    <property type="component" value="Unassembled WGS sequence"/>
</dbReference>
<evidence type="ECO:0000313" key="1">
    <source>
        <dbReference type="EMBL" id="PVE13244.1"/>
    </source>
</evidence>
<proteinExistence type="predicted"/>
<keyword evidence="2" id="KW-1185">Reference proteome</keyword>
<gene>
    <name evidence="1" type="ORF">Y717_20595</name>
</gene>
<protein>
    <submittedName>
        <fullName evidence="1">Uncharacterized protein</fullName>
    </submittedName>
</protein>